<comment type="caution">
    <text evidence="2">The sequence shown here is derived from an EMBL/GenBank/DDBJ whole genome shotgun (WGS) entry which is preliminary data.</text>
</comment>
<dbReference type="InterPro" id="IPR000757">
    <property type="entry name" value="Beta-glucanase-like"/>
</dbReference>
<accession>A0ABY2BP09</accession>
<dbReference type="EMBL" id="SLWM01000003">
    <property type="protein sequence ID" value="TCO27352.1"/>
    <property type="molecule type" value="Genomic_DNA"/>
</dbReference>
<keyword evidence="2" id="KW-0378">Hydrolase</keyword>
<dbReference type="CDD" id="cd00413">
    <property type="entry name" value="Glyco_hydrolase_16"/>
    <property type="match status" value="1"/>
</dbReference>
<dbReference type="GO" id="GO:0016787">
    <property type="term" value="F:hydrolase activity"/>
    <property type="evidence" value="ECO:0007669"/>
    <property type="project" value="UniProtKB-KW"/>
</dbReference>
<keyword evidence="3" id="KW-1185">Reference proteome</keyword>
<dbReference type="Pfam" id="PF00722">
    <property type="entry name" value="Glyco_hydro_16"/>
    <property type="match status" value="1"/>
</dbReference>
<dbReference type="SUPFAM" id="SSF49899">
    <property type="entry name" value="Concanavalin A-like lectins/glucanases"/>
    <property type="match status" value="1"/>
</dbReference>
<gene>
    <name evidence="2" type="ORF">EV644_10348</name>
</gene>
<protein>
    <submittedName>
        <fullName evidence="2">Glycosyl hydrolase family 16</fullName>
    </submittedName>
</protein>
<dbReference type="Proteomes" id="UP000295818">
    <property type="component" value="Unassembled WGS sequence"/>
</dbReference>
<sequence>MAERRLVFEDDFDGPELDPAVWLPHYLPQWSSRAATAAQYELRDSCLHLTVPPGHGLWCENDHSPAMRVSGIQSGNFSGPVGSTIGQQPYREGLVVREEQEPFWGWTPDGGYLELRARGVVSPRSMVALWMVGLEDRPERCAEICVTEMFGNAIVPGKSTAVGMGLHAFRDPAVKENFEAVPLPIEITDFHLYAVEWSAERADFFVDGRLIRSCPQPPAYPLQLMVAAFDFPDGSIGEPPTPEFVIDYIRGYR</sequence>
<dbReference type="Gene3D" id="2.60.120.200">
    <property type="match status" value="1"/>
</dbReference>
<dbReference type="InterPro" id="IPR013320">
    <property type="entry name" value="ConA-like_dom_sf"/>
</dbReference>
<dbReference type="PROSITE" id="PS51762">
    <property type="entry name" value="GH16_2"/>
    <property type="match status" value="1"/>
</dbReference>
<feature type="domain" description="GH16" evidence="1">
    <location>
        <begin position="1"/>
        <end position="253"/>
    </location>
</feature>
<evidence type="ECO:0000313" key="3">
    <source>
        <dbReference type="Proteomes" id="UP000295818"/>
    </source>
</evidence>
<proteinExistence type="predicted"/>
<evidence type="ECO:0000313" key="2">
    <source>
        <dbReference type="EMBL" id="TCO27352.1"/>
    </source>
</evidence>
<organism evidence="2 3">
    <name type="scientific">Kribbella orskensis</name>
    <dbReference type="NCBI Taxonomy" id="2512216"/>
    <lineage>
        <taxon>Bacteria</taxon>
        <taxon>Bacillati</taxon>
        <taxon>Actinomycetota</taxon>
        <taxon>Actinomycetes</taxon>
        <taxon>Propionibacteriales</taxon>
        <taxon>Kribbellaceae</taxon>
        <taxon>Kribbella</taxon>
    </lineage>
</organism>
<evidence type="ECO:0000259" key="1">
    <source>
        <dbReference type="PROSITE" id="PS51762"/>
    </source>
</evidence>
<name>A0ABY2BP09_9ACTN</name>
<reference evidence="2 3" key="1">
    <citation type="journal article" date="2015" name="Stand. Genomic Sci.">
        <title>Genomic Encyclopedia of Bacterial and Archaeal Type Strains, Phase III: the genomes of soil and plant-associated and newly described type strains.</title>
        <authorList>
            <person name="Whitman W.B."/>
            <person name="Woyke T."/>
            <person name="Klenk H.P."/>
            <person name="Zhou Y."/>
            <person name="Lilburn T.G."/>
            <person name="Beck B.J."/>
            <person name="De Vos P."/>
            <person name="Vandamme P."/>
            <person name="Eisen J.A."/>
            <person name="Garrity G."/>
            <person name="Hugenholtz P."/>
            <person name="Kyrpides N.C."/>
        </authorList>
    </citation>
    <scope>NUCLEOTIDE SEQUENCE [LARGE SCALE GENOMIC DNA]</scope>
    <source>
        <strain evidence="2 3">VKM Ac-2538</strain>
    </source>
</reference>
<dbReference type="RefSeq" id="WP_132190178.1">
    <property type="nucleotide sequence ID" value="NZ_SLWM01000003.1"/>
</dbReference>